<reference evidence="14 15" key="1">
    <citation type="submission" date="2015-07" db="EMBL/GenBank/DDBJ databases">
        <title>Draft genome sequence of the Amantichitinum ursilacus IGB-41, a new chitin-degrading bacterium.</title>
        <authorList>
            <person name="Kirstahler P."/>
            <person name="Guenther M."/>
            <person name="Grumaz C."/>
            <person name="Rupp S."/>
            <person name="Zibek S."/>
            <person name="Sohn K."/>
        </authorList>
    </citation>
    <scope>NUCLEOTIDE SEQUENCE [LARGE SCALE GENOMIC DNA]</scope>
    <source>
        <strain evidence="14 15">IGB-41</strain>
    </source>
</reference>
<dbReference type="PROSITE" id="PS50112">
    <property type="entry name" value="PAS"/>
    <property type="match status" value="2"/>
</dbReference>
<dbReference type="Proteomes" id="UP000037939">
    <property type="component" value="Unassembled WGS sequence"/>
</dbReference>
<keyword evidence="3 9" id="KW-0597">Phosphoprotein</keyword>
<dbReference type="SMART" id="SM00388">
    <property type="entry name" value="HisKA"/>
    <property type="match status" value="1"/>
</dbReference>
<keyword evidence="6" id="KW-0418">Kinase</keyword>
<organism evidence="14 15">
    <name type="scientific">Amantichitinum ursilacus</name>
    <dbReference type="NCBI Taxonomy" id="857265"/>
    <lineage>
        <taxon>Bacteria</taxon>
        <taxon>Pseudomonadati</taxon>
        <taxon>Pseudomonadota</taxon>
        <taxon>Betaproteobacteria</taxon>
        <taxon>Neisseriales</taxon>
        <taxon>Chitinibacteraceae</taxon>
        <taxon>Amantichitinum</taxon>
    </lineage>
</organism>
<dbReference type="InterPro" id="IPR001610">
    <property type="entry name" value="PAC"/>
</dbReference>
<dbReference type="SUPFAM" id="SSF47384">
    <property type="entry name" value="Homodimeric domain of signal transducing histidine kinase"/>
    <property type="match status" value="1"/>
</dbReference>
<evidence type="ECO:0000256" key="7">
    <source>
        <dbReference type="ARBA" id="ARBA00022840"/>
    </source>
</evidence>
<dbReference type="Gene3D" id="3.30.565.10">
    <property type="entry name" value="Histidine kinase-like ATPase, C-terminal domain"/>
    <property type="match status" value="1"/>
</dbReference>
<evidence type="ECO:0000259" key="10">
    <source>
        <dbReference type="PROSITE" id="PS50109"/>
    </source>
</evidence>
<feature type="domain" description="Histidine kinase" evidence="10">
    <location>
        <begin position="435"/>
        <end position="660"/>
    </location>
</feature>
<dbReference type="InterPro" id="IPR011006">
    <property type="entry name" value="CheY-like_superfamily"/>
</dbReference>
<dbReference type="CDD" id="cd00130">
    <property type="entry name" value="PAS"/>
    <property type="match status" value="2"/>
</dbReference>
<dbReference type="PROSITE" id="PS50109">
    <property type="entry name" value="HIS_KIN"/>
    <property type="match status" value="1"/>
</dbReference>
<feature type="domain" description="PAS" evidence="12">
    <location>
        <begin position="310"/>
        <end position="338"/>
    </location>
</feature>
<dbReference type="SMART" id="SM00448">
    <property type="entry name" value="REC"/>
    <property type="match status" value="2"/>
</dbReference>
<dbReference type="InterPro" id="IPR005467">
    <property type="entry name" value="His_kinase_dom"/>
</dbReference>
<gene>
    <name evidence="14" type="ORF">WG78_21235</name>
</gene>
<dbReference type="Gene3D" id="3.40.50.2300">
    <property type="match status" value="2"/>
</dbReference>
<dbReference type="STRING" id="857265.WG78_21235"/>
<comment type="catalytic activity">
    <reaction evidence="1">
        <text>ATP + protein L-histidine = ADP + protein N-phospho-L-histidine.</text>
        <dbReference type="EC" id="2.7.13.3"/>
    </reaction>
</comment>
<evidence type="ECO:0000313" key="15">
    <source>
        <dbReference type="Proteomes" id="UP000037939"/>
    </source>
</evidence>
<dbReference type="PROSITE" id="PS50113">
    <property type="entry name" value="PAC"/>
    <property type="match status" value="1"/>
</dbReference>
<dbReference type="InterPro" id="IPR036890">
    <property type="entry name" value="HATPase_C_sf"/>
</dbReference>
<evidence type="ECO:0000256" key="2">
    <source>
        <dbReference type="ARBA" id="ARBA00012438"/>
    </source>
</evidence>
<dbReference type="SMART" id="SM00387">
    <property type="entry name" value="HATPase_c"/>
    <property type="match status" value="1"/>
</dbReference>
<dbReference type="EC" id="2.7.13.3" evidence="2"/>
<dbReference type="AlphaFoldDB" id="A0A0N0GKK2"/>
<dbReference type="SMART" id="SM00091">
    <property type="entry name" value="PAS"/>
    <property type="match status" value="2"/>
</dbReference>
<evidence type="ECO:0000256" key="6">
    <source>
        <dbReference type="ARBA" id="ARBA00022777"/>
    </source>
</evidence>
<dbReference type="Gene3D" id="3.30.450.20">
    <property type="entry name" value="PAS domain"/>
    <property type="match status" value="2"/>
</dbReference>
<feature type="domain" description="PAC" evidence="13">
    <location>
        <begin position="219"/>
        <end position="270"/>
    </location>
</feature>
<sequence>MSVLTQVRILLIEDNARDVELLSFELERTGFDAQLNVVDTPQILQDVLSRPPEFDVVLADFLLPLFTGEDALRMVREKLPQMPFIFVSGVLGETHAVNVMRQGATDYILKHNLSLLPKALHRALAEVRERRERQRAETALHETNTHMRLALKAARMGTWNFEPLTGRLTWDERCREMFGLGPDAEVTLETFDKGVHPADRERMNEMVREAISAQSSRDYAAEYRTVAPDGQVRWVATRGTAFFEHGVCTRFTGVLSDVTEQKRAEDAMQRLNSVLEERVEARTRERDRTWKLSRDLFTVARYDTTAIALNPAWHEVLGWSEGSLIGTRIWDLTHPDDRAATEIEAAAISAGRITNRFVNRIRHADGSYRWLSWTAVPDDGLMYAVARDITQERMAVDELAAANRQLLRQIHEREQVEATLQQMQRLEAVGQLTAGVAHDFNNLLTVVLSNASFLARDIVRESPPERVLKRIANIREAGERGARLTVQLLAFSRRQRLEAKPTNLNETVAGMQDLLQSTMGGSVGIEYRLQPDLWSALVDPTQIELIILNLAINARDAMEVGGSLAVSTHNESVLARLPRPEGPEPGDYVVLSVTDNGSGMDEEVLARAFEPFFTTKEVGKGSGLGLAQVYGFAKQSGGGVAIQTAPGTGTTVKVYLPHAAPSPSEVVDSPAVAGDLPPLVTARTLLVVDDDPAVREVTTLMLEDLGYRVIEAASGGAALEQLDQNADIALLVADFAMPGMNGAELAKIVRQRRPQLPIVFVTGYADLAALGSIDAAIIQKPYGQELLAEKVRLALRGAA</sequence>
<keyword evidence="15" id="KW-1185">Reference proteome</keyword>
<feature type="domain" description="Response regulatory" evidence="11">
    <location>
        <begin position="684"/>
        <end position="795"/>
    </location>
</feature>
<feature type="domain" description="PAS" evidence="12">
    <location>
        <begin position="170"/>
        <end position="214"/>
    </location>
</feature>
<evidence type="ECO:0000256" key="8">
    <source>
        <dbReference type="ARBA" id="ARBA00023012"/>
    </source>
</evidence>
<proteinExistence type="predicted"/>
<evidence type="ECO:0000259" key="13">
    <source>
        <dbReference type="PROSITE" id="PS50113"/>
    </source>
</evidence>
<name>A0A0N0GKK2_9NEIS</name>
<keyword evidence="7" id="KW-0067">ATP-binding</keyword>
<dbReference type="SMART" id="SM00086">
    <property type="entry name" value="PAC"/>
    <property type="match status" value="2"/>
</dbReference>
<dbReference type="Pfam" id="PF00072">
    <property type="entry name" value="Response_reg"/>
    <property type="match status" value="2"/>
</dbReference>
<keyword evidence="5" id="KW-0547">Nucleotide-binding</keyword>
<dbReference type="PATRIC" id="fig|857265.3.peg.4345"/>
<dbReference type="Pfam" id="PF00512">
    <property type="entry name" value="HisKA"/>
    <property type="match status" value="1"/>
</dbReference>
<dbReference type="InterPro" id="IPR036097">
    <property type="entry name" value="HisK_dim/P_sf"/>
</dbReference>
<feature type="modified residue" description="4-aspartylphosphate" evidence="9">
    <location>
        <position position="60"/>
    </location>
</feature>
<dbReference type="Pfam" id="PF08447">
    <property type="entry name" value="PAS_3"/>
    <property type="match status" value="2"/>
</dbReference>
<dbReference type="SUPFAM" id="SSF55874">
    <property type="entry name" value="ATPase domain of HSP90 chaperone/DNA topoisomerase II/histidine kinase"/>
    <property type="match status" value="1"/>
</dbReference>
<dbReference type="SUPFAM" id="SSF55785">
    <property type="entry name" value="PYP-like sensor domain (PAS domain)"/>
    <property type="match status" value="2"/>
</dbReference>
<dbReference type="InterPro" id="IPR000700">
    <property type="entry name" value="PAS-assoc_C"/>
</dbReference>
<evidence type="ECO:0000259" key="11">
    <source>
        <dbReference type="PROSITE" id="PS50110"/>
    </source>
</evidence>
<dbReference type="InterPro" id="IPR000014">
    <property type="entry name" value="PAS"/>
</dbReference>
<dbReference type="OrthoDB" id="224978at2"/>
<dbReference type="InterPro" id="IPR004358">
    <property type="entry name" value="Sig_transdc_His_kin-like_C"/>
</dbReference>
<dbReference type="InterPro" id="IPR001789">
    <property type="entry name" value="Sig_transdc_resp-reg_receiver"/>
</dbReference>
<dbReference type="CDD" id="cd00082">
    <property type="entry name" value="HisKA"/>
    <property type="match status" value="1"/>
</dbReference>
<dbReference type="Gene3D" id="2.10.70.100">
    <property type="match status" value="1"/>
</dbReference>
<dbReference type="InterPro" id="IPR003661">
    <property type="entry name" value="HisK_dim/P_dom"/>
</dbReference>
<dbReference type="GO" id="GO:0000155">
    <property type="term" value="F:phosphorelay sensor kinase activity"/>
    <property type="evidence" value="ECO:0007669"/>
    <property type="project" value="InterPro"/>
</dbReference>
<keyword evidence="8" id="KW-0902">Two-component regulatory system</keyword>
<dbReference type="SUPFAM" id="SSF52172">
    <property type="entry name" value="CheY-like"/>
    <property type="match status" value="2"/>
</dbReference>
<dbReference type="RefSeq" id="WP_053939819.1">
    <property type="nucleotide sequence ID" value="NZ_LAQT01000038.1"/>
</dbReference>
<accession>A0A0N0GKK2</accession>
<dbReference type="InterPro" id="IPR035965">
    <property type="entry name" value="PAS-like_dom_sf"/>
</dbReference>
<evidence type="ECO:0000313" key="14">
    <source>
        <dbReference type="EMBL" id="KPC49085.1"/>
    </source>
</evidence>
<feature type="domain" description="Response regulatory" evidence="11">
    <location>
        <begin position="8"/>
        <end position="125"/>
    </location>
</feature>
<dbReference type="EMBL" id="LAQT01000038">
    <property type="protein sequence ID" value="KPC49085.1"/>
    <property type="molecule type" value="Genomic_DNA"/>
</dbReference>
<dbReference type="Pfam" id="PF02518">
    <property type="entry name" value="HATPase_c"/>
    <property type="match status" value="1"/>
</dbReference>
<feature type="modified residue" description="4-aspartylphosphate" evidence="9">
    <location>
        <position position="734"/>
    </location>
</feature>
<dbReference type="PROSITE" id="PS50110">
    <property type="entry name" value="RESPONSE_REGULATORY"/>
    <property type="match status" value="2"/>
</dbReference>
<dbReference type="NCBIfam" id="TIGR00229">
    <property type="entry name" value="sensory_box"/>
    <property type="match status" value="2"/>
</dbReference>
<dbReference type="PANTHER" id="PTHR43065:SF46">
    <property type="entry name" value="C4-DICARBOXYLATE TRANSPORT SENSOR PROTEIN DCTB"/>
    <property type="match status" value="1"/>
</dbReference>
<keyword evidence="4" id="KW-0808">Transferase</keyword>
<dbReference type="GO" id="GO:0005524">
    <property type="term" value="F:ATP binding"/>
    <property type="evidence" value="ECO:0007669"/>
    <property type="project" value="UniProtKB-KW"/>
</dbReference>
<dbReference type="InterPro" id="IPR003594">
    <property type="entry name" value="HATPase_dom"/>
</dbReference>
<dbReference type="PANTHER" id="PTHR43065">
    <property type="entry name" value="SENSOR HISTIDINE KINASE"/>
    <property type="match status" value="1"/>
</dbReference>
<dbReference type="PRINTS" id="PR00344">
    <property type="entry name" value="BCTRLSENSOR"/>
</dbReference>
<evidence type="ECO:0000256" key="4">
    <source>
        <dbReference type="ARBA" id="ARBA00022679"/>
    </source>
</evidence>
<evidence type="ECO:0000256" key="3">
    <source>
        <dbReference type="ARBA" id="ARBA00022553"/>
    </source>
</evidence>
<dbReference type="InterPro" id="IPR013655">
    <property type="entry name" value="PAS_fold_3"/>
</dbReference>
<comment type="caution">
    <text evidence="14">The sequence shown here is derived from an EMBL/GenBank/DDBJ whole genome shotgun (WGS) entry which is preliminary data.</text>
</comment>
<protein>
    <recommendedName>
        <fullName evidence="2">histidine kinase</fullName>
        <ecNumber evidence="2">2.7.13.3</ecNumber>
    </recommendedName>
</protein>
<evidence type="ECO:0000259" key="12">
    <source>
        <dbReference type="PROSITE" id="PS50112"/>
    </source>
</evidence>
<evidence type="ECO:0000256" key="9">
    <source>
        <dbReference type="PROSITE-ProRule" id="PRU00169"/>
    </source>
</evidence>
<dbReference type="Gene3D" id="1.10.287.130">
    <property type="match status" value="1"/>
</dbReference>
<dbReference type="CDD" id="cd00156">
    <property type="entry name" value="REC"/>
    <property type="match status" value="1"/>
</dbReference>
<evidence type="ECO:0000256" key="5">
    <source>
        <dbReference type="ARBA" id="ARBA00022741"/>
    </source>
</evidence>
<evidence type="ECO:0000256" key="1">
    <source>
        <dbReference type="ARBA" id="ARBA00000085"/>
    </source>
</evidence>